<feature type="transmembrane region" description="Helical" evidence="7">
    <location>
        <begin position="401"/>
        <end position="419"/>
    </location>
</feature>
<evidence type="ECO:0000256" key="6">
    <source>
        <dbReference type="ARBA" id="ARBA00023136"/>
    </source>
</evidence>
<feature type="transmembrane region" description="Helical" evidence="7">
    <location>
        <begin position="369"/>
        <end position="389"/>
    </location>
</feature>
<dbReference type="Proteomes" id="UP000196759">
    <property type="component" value="Chromosome"/>
</dbReference>
<dbReference type="InterPro" id="IPR047135">
    <property type="entry name" value="YsiQ"/>
</dbReference>
<dbReference type="GO" id="GO:0042910">
    <property type="term" value="F:xenobiotic transmembrane transporter activity"/>
    <property type="evidence" value="ECO:0007669"/>
    <property type="project" value="InterPro"/>
</dbReference>
<dbReference type="GO" id="GO:0015297">
    <property type="term" value="F:antiporter activity"/>
    <property type="evidence" value="ECO:0007669"/>
    <property type="project" value="InterPro"/>
</dbReference>
<feature type="transmembrane region" description="Helical" evidence="7">
    <location>
        <begin position="139"/>
        <end position="159"/>
    </location>
</feature>
<dbReference type="CDD" id="cd13134">
    <property type="entry name" value="MATE_like_8"/>
    <property type="match status" value="1"/>
</dbReference>
<name>A0A1Z3CKT2_FUSNP</name>
<keyword evidence="3" id="KW-1003">Cell membrane</keyword>
<dbReference type="PANTHER" id="PTHR42925">
    <property type="entry name" value="MULTIDRUG AND TOXIN EFFLUX PROTEIN MATE FAMILY"/>
    <property type="match status" value="1"/>
</dbReference>
<dbReference type="InterPro" id="IPR002528">
    <property type="entry name" value="MATE_fam"/>
</dbReference>
<evidence type="ECO:0000313" key="9">
    <source>
        <dbReference type="Proteomes" id="UP000196759"/>
    </source>
</evidence>
<keyword evidence="5 7" id="KW-1133">Transmembrane helix</keyword>
<keyword evidence="2" id="KW-0813">Transport</keyword>
<keyword evidence="6 7" id="KW-0472">Membrane</keyword>
<organism evidence="8 9">
    <name type="scientific">Fusobacterium nucleatum subsp. polymorphum</name>
    <name type="common">Fusobacterium polymorphum</name>
    <dbReference type="NCBI Taxonomy" id="76857"/>
    <lineage>
        <taxon>Bacteria</taxon>
        <taxon>Fusobacteriati</taxon>
        <taxon>Fusobacteriota</taxon>
        <taxon>Fusobacteriia</taxon>
        <taxon>Fusobacteriales</taxon>
        <taxon>Fusobacteriaceae</taxon>
        <taxon>Fusobacterium</taxon>
    </lineage>
</organism>
<dbReference type="EMBL" id="CP021934">
    <property type="protein sequence ID" value="ASC03900.1"/>
    <property type="molecule type" value="Genomic_DNA"/>
</dbReference>
<evidence type="ECO:0000256" key="2">
    <source>
        <dbReference type="ARBA" id="ARBA00022448"/>
    </source>
</evidence>
<protein>
    <submittedName>
        <fullName evidence="8">MATE family efflux transporter</fullName>
    </submittedName>
</protein>
<evidence type="ECO:0000256" key="3">
    <source>
        <dbReference type="ARBA" id="ARBA00022475"/>
    </source>
</evidence>
<sequence length="459" mass="51005">MCSLIGEREMLDKTSFRKTVFAFLLPMAIQNLINVAISSTDVIMLGRYSEVALSASSLASQIQFILILLFFGIGSGATVLTAQYWGKKDTKTIEKILAIGIKIAFGLSLFFFIFAFFFSRSAMSLFTNDETTILEGIKYLKIVSFSYLTTSISIVYLVTMRSVERVGVSTVAYATSFVTNFIINYLLIFGNFGFARMGVKGAAIGTLVARLIELGIVFYYNSKNHHFVSIKWKYIKSLDPILKKDFIKYSAPTMMNELLWAGGTAAGIAILGRLGNSIVAANSITSVVRQLVMVFAFGLANTAAIMVGKEIGKKDFNTAEIYAKKLLLYSFLSSLLGIALLLIAKPFIIKKFALNLEVEDYLNLTLNILFYYIPLQSISAVLIVGVFRAGGDTKFALVADVLPLWFGSVLISAIAAFYLNLPVKLIYLLIMSDEIIKQPLIIWRYKSKKWINNVTRELN</sequence>
<reference evidence="8 9" key="1">
    <citation type="submission" date="2017-06" db="EMBL/GenBank/DDBJ databases">
        <title>Draft genome sequence of Fusobacterium nucleatum subsp. polymorphum KCOM 1260 (=ChDC F218).</title>
        <authorList>
            <person name="Kook J.-K."/>
            <person name="Park S.-N."/>
            <person name="Lim Y.K."/>
            <person name="Roh H."/>
        </authorList>
    </citation>
    <scope>NUCLEOTIDE SEQUENCE [LARGE SCALE GENOMIC DNA]</scope>
    <source>
        <strain evidence="9">KCOM 1260 (ChDC F218)</strain>
    </source>
</reference>
<dbReference type="GO" id="GO:0005886">
    <property type="term" value="C:plasma membrane"/>
    <property type="evidence" value="ECO:0007669"/>
    <property type="project" value="UniProtKB-SubCell"/>
</dbReference>
<gene>
    <name evidence="8" type="ORF">CBG50_12020</name>
</gene>
<proteinExistence type="predicted"/>
<feature type="transmembrane region" description="Helical" evidence="7">
    <location>
        <begin position="20"/>
        <end position="44"/>
    </location>
</feature>
<evidence type="ECO:0000256" key="1">
    <source>
        <dbReference type="ARBA" id="ARBA00004651"/>
    </source>
</evidence>
<dbReference type="NCBIfam" id="TIGR00797">
    <property type="entry name" value="matE"/>
    <property type="match status" value="1"/>
</dbReference>
<evidence type="ECO:0000256" key="7">
    <source>
        <dbReference type="SAM" id="Phobius"/>
    </source>
</evidence>
<keyword evidence="9" id="KW-1185">Reference proteome</keyword>
<evidence type="ECO:0000313" key="8">
    <source>
        <dbReference type="EMBL" id="ASC03900.1"/>
    </source>
</evidence>
<feature type="transmembrane region" description="Helical" evidence="7">
    <location>
        <begin position="327"/>
        <end position="349"/>
    </location>
</feature>
<comment type="subcellular location">
    <subcellularLocation>
        <location evidence="1">Cell membrane</location>
        <topology evidence="1">Multi-pass membrane protein</topology>
    </subcellularLocation>
</comment>
<feature type="transmembrane region" description="Helical" evidence="7">
    <location>
        <begin position="97"/>
        <end position="119"/>
    </location>
</feature>
<dbReference type="AlphaFoldDB" id="A0A1Z3CKT2"/>
<dbReference type="InterPro" id="IPR048279">
    <property type="entry name" value="MdtK-like"/>
</dbReference>
<feature type="transmembrane region" description="Helical" evidence="7">
    <location>
        <begin position="171"/>
        <end position="195"/>
    </location>
</feature>
<keyword evidence="4 7" id="KW-0812">Transmembrane</keyword>
<accession>A0A1Z3CKT2</accession>
<feature type="transmembrane region" description="Helical" evidence="7">
    <location>
        <begin position="287"/>
        <end position="307"/>
    </location>
</feature>
<dbReference type="Pfam" id="PF01554">
    <property type="entry name" value="MatE"/>
    <property type="match status" value="2"/>
</dbReference>
<feature type="transmembrane region" description="Helical" evidence="7">
    <location>
        <begin position="258"/>
        <end position="275"/>
    </location>
</feature>
<dbReference type="PIRSF" id="PIRSF006603">
    <property type="entry name" value="DinF"/>
    <property type="match status" value="1"/>
</dbReference>
<evidence type="ECO:0000256" key="4">
    <source>
        <dbReference type="ARBA" id="ARBA00022692"/>
    </source>
</evidence>
<dbReference type="PANTHER" id="PTHR42925:SF2">
    <property type="entry name" value="NA+ DRIVEN MULTIDRUG EFFLUX PUMP"/>
    <property type="match status" value="1"/>
</dbReference>
<feature type="transmembrane region" description="Helical" evidence="7">
    <location>
        <begin position="64"/>
        <end position="85"/>
    </location>
</feature>
<evidence type="ECO:0000256" key="5">
    <source>
        <dbReference type="ARBA" id="ARBA00022989"/>
    </source>
</evidence>